<dbReference type="AlphaFoldDB" id="A0A0L1JII3"/>
<dbReference type="PANTHER" id="PTHR18063">
    <property type="entry name" value="NF-E2 INDUCIBLE PROTEIN"/>
    <property type="match status" value="1"/>
</dbReference>
<feature type="compositionally biased region" description="Polar residues" evidence="1">
    <location>
        <begin position="791"/>
        <end position="806"/>
    </location>
</feature>
<dbReference type="GO" id="GO:0016807">
    <property type="term" value="F:cysteine-type carboxypeptidase activity"/>
    <property type="evidence" value="ECO:0007669"/>
    <property type="project" value="TreeGrafter"/>
</dbReference>
<feature type="compositionally biased region" description="Low complexity" evidence="1">
    <location>
        <begin position="284"/>
        <end position="295"/>
    </location>
</feature>
<dbReference type="GO" id="GO:0004843">
    <property type="term" value="F:cysteine-type deubiquitinase activity"/>
    <property type="evidence" value="ECO:0007669"/>
    <property type="project" value="InterPro"/>
</dbReference>
<feature type="domain" description="MINDY deubiquitinase" evidence="2">
    <location>
        <begin position="412"/>
        <end position="691"/>
    </location>
</feature>
<feature type="compositionally biased region" description="Polar residues" evidence="1">
    <location>
        <begin position="342"/>
        <end position="356"/>
    </location>
</feature>
<feature type="compositionally biased region" description="Polar residues" evidence="1">
    <location>
        <begin position="816"/>
        <end position="833"/>
    </location>
</feature>
<feature type="region of interest" description="Disordered" evidence="1">
    <location>
        <begin position="342"/>
        <end position="414"/>
    </location>
</feature>
<evidence type="ECO:0000259" key="2">
    <source>
        <dbReference type="Pfam" id="PF04424"/>
    </source>
</evidence>
<feature type="compositionally biased region" description="Polar residues" evidence="1">
    <location>
        <begin position="85"/>
        <end position="98"/>
    </location>
</feature>
<feature type="compositionally biased region" description="Basic and acidic residues" evidence="1">
    <location>
        <begin position="861"/>
        <end position="873"/>
    </location>
</feature>
<reference evidence="3 4" key="1">
    <citation type="submission" date="2014-06" db="EMBL/GenBank/DDBJ databases">
        <title>The Genome of the Aflatoxigenic Filamentous Fungus Aspergillus nomius.</title>
        <authorList>
            <person name="Moore M.G."/>
            <person name="Shannon B.M."/>
            <person name="Brian M.M."/>
        </authorList>
    </citation>
    <scope>NUCLEOTIDE SEQUENCE [LARGE SCALE GENOMIC DNA]</scope>
    <source>
        <strain evidence="3 4">NRRL 13137</strain>
    </source>
</reference>
<feature type="compositionally biased region" description="Polar residues" evidence="1">
    <location>
        <begin position="51"/>
        <end position="75"/>
    </location>
</feature>
<dbReference type="STRING" id="1509407.A0A0L1JII3"/>
<feature type="compositionally biased region" description="Low complexity" evidence="1">
    <location>
        <begin position="28"/>
        <end position="41"/>
    </location>
</feature>
<dbReference type="InterPro" id="IPR007518">
    <property type="entry name" value="MINDY"/>
</dbReference>
<dbReference type="GO" id="GO:1990380">
    <property type="term" value="F:K48-linked deubiquitinase activity"/>
    <property type="evidence" value="ECO:0007669"/>
    <property type="project" value="InterPro"/>
</dbReference>
<proteinExistence type="predicted"/>
<evidence type="ECO:0000256" key="1">
    <source>
        <dbReference type="SAM" id="MobiDB-lite"/>
    </source>
</evidence>
<name>A0A0L1JII3_ASPN3</name>
<feature type="compositionally biased region" description="Low complexity" evidence="1">
    <location>
        <begin position="110"/>
        <end position="122"/>
    </location>
</feature>
<dbReference type="Pfam" id="PF04424">
    <property type="entry name" value="MINDY_DUB"/>
    <property type="match status" value="1"/>
</dbReference>
<dbReference type="RefSeq" id="XP_015412498.1">
    <property type="nucleotide sequence ID" value="XM_015545372.1"/>
</dbReference>
<feature type="compositionally biased region" description="Polar residues" evidence="1">
    <location>
        <begin position="384"/>
        <end position="396"/>
    </location>
</feature>
<sequence>MVLRKRAPPHLYSLNKGNAHSEPRSAISQISPTSKSVSSSSPKRLTRPRRAQSSPQPHRLPSQESVYSPDLNTSPAFDLMPLEQAQRSPIRSSPSENMNPWADELVERPGQNQQGYNGSGQSVADNAPPAESAENRRGDRVPSILVAGTQRRMAANEWQQNGDVNEAPDWEHVGNSPAPLQSNNPFLKPRQPEQNPWDDRSPRPFSEATSASHESANARLGQDEGYIPMTARLSLFDPPSESPWAGERSAVPPPILHENQYPAQDSPYPPQSAAGVANAQSPFQQPQTTPYDNPNTYPPQPLQQGNQAELSPRNEIGTPATVSTANTGSSHVLIDLNEASDTHTQTNQRTAASSVCSEIPGVQPHPSPSQNSQLGAAPPLPDRSNISQPSQSSFGTPVSEAESKRQHEQRSETYSIRHVNWTDASGKLRDCPILAQNKNGPCPLLALVNALVLRSGPDAQPPIVRALQTREQISLGLLIEALFDELTTCLGPDDELPDIEALSRFLTMLHTGMNVNPQLTLESSDSVGTFLETSDIKFYGTFGVPLLHGWIAEPSTEADEALTRVARFYEDIQLLPFRKQELEDRVFRGGSLTPEEEQSMKDIQIIQHFTEVENATQLSTFGIQHLAEKLAPGSLSILFRNDHFSTLYKHPQNHQLFTLVTDAGYSHRAEIVWESLVDVNGSQSGFFAGDFRPVSHASTGASDPSGPRTSSNARHSGVSSAVSQEQQGRALSPQEQADADYAYALSLQLQEEEQQASGRTPRDRNQRASVPNYPRGPSEGPAPARHRSTGHRPSQQPERHSPSQNADDVPPPSYEQVANNAAYQSPPRNSNNRAAPYVAPYQRAQFGRRPPGVPIAIGPSDRPKDRNKDCIVM</sequence>
<feature type="region of interest" description="Disordered" evidence="1">
    <location>
        <begin position="750"/>
        <end position="873"/>
    </location>
</feature>
<dbReference type="GeneID" id="26801918"/>
<dbReference type="InterPro" id="IPR033979">
    <property type="entry name" value="MINDY_domain"/>
</dbReference>
<feature type="compositionally biased region" description="Basic and acidic residues" evidence="1">
    <location>
        <begin position="401"/>
        <end position="411"/>
    </location>
</feature>
<organism evidence="3 4">
    <name type="scientific">Aspergillus nomiae NRRL (strain ATCC 15546 / NRRL 13137 / CBS 260.88 / M93)</name>
    <dbReference type="NCBI Taxonomy" id="1509407"/>
    <lineage>
        <taxon>Eukaryota</taxon>
        <taxon>Fungi</taxon>
        <taxon>Dikarya</taxon>
        <taxon>Ascomycota</taxon>
        <taxon>Pezizomycotina</taxon>
        <taxon>Eurotiomycetes</taxon>
        <taxon>Eurotiomycetidae</taxon>
        <taxon>Eurotiales</taxon>
        <taxon>Aspergillaceae</taxon>
        <taxon>Aspergillus</taxon>
        <taxon>Aspergillus subgen. Circumdati</taxon>
    </lineage>
</organism>
<gene>
    <name evidence="3" type="ORF">ANOM_000114</name>
</gene>
<dbReference type="EMBL" id="JNOM01000002">
    <property type="protein sequence ID" value="KNG91575.1"/>
    <property type="molecule type" value="Genomic_DNA"/>
</dbReference>
<dbReference type="PANTHER" id="PTHR18063:SF6">
    <property type="entry name" value="UBIQUITIN CARBOXYL-TERMINAL HYDROLASE"/>
    <property type="match status" value="1"/>
</dbReference>
<feature type="region of interest" description="Disordered" evidence="1">
    <location>
        <begin position="696"/>
        <end position="735"/>
    </location>
</feature>
<accession>A0A0L1JII3</accession>
<dbReference type="GO" id="GO:0071944">
    <property type="term" value="C:cell periphery"/>
    <property type="evidence" value="ECO:0007669"/>
    <property type="project" value="TreeGrafter"/>
</dbReference>
<evidence type="ECO:0000313" key="3">
    <source>
        <dbReference type="EMBL" id="KNG91575.1"/>
    </source>
</evidence>
<comment type="caution">
    <text evidence="3">The sequence shown here is derived from an EMBL/GenBank/DDBJ whole genome shotgun (WGS) entry which is preliminary data.</text>
</comment>
<keyword evidence="4" id="KW-1185">Reference proteome</keyword>
<dbReference type="Proteomes" id="UP000037505">
    <property type="component" value="Unassembled WGS sequence"/>
</dbReference>
<evidence type="ECO:0000313" key="4">
    <source>
        <dbReference type="Proteomes" id="UP000037505"/>
    </source>
</evidence>
<dbReference type="OrthoDB" id="10261212at2759"/>
<protein>
    <recommendedName>
        <fullName evidence="2">MINDY deubiquitinase domain-containing protein</fullName>
    </recommendedName>
</protein>
<dbReference type="GO" id="GO:0071108">
    <property type="term" value="P:protein K48-linked deubiquitination"/>
    <property type="evidence" value="ECO:0007669"/>
    <property type="project" value="TreeGrafter"/>
</dbReference>
<dbReference type="GO" id="GO:0005829">
    <property type="term" value="C:cytosol"/>
    <property type="evidence" value="ECO:0007669"/>
    <property type="project" value="TreeGrafter"/>
</dbReference>
<feature type="region of interest" description="Disordered" evidence="1">
    <location>
        <begin position="1"/>
        <end position="326"/>
    </location>
</feature>